<evidence type="ECO:0008006" key="3">
    <source>
        <dbReference type="Google" id="ProtNLM"/>
    </source>
</evidence>
<evidence type="ECO:0000313" key="1">
    <source>
        <dbReference type="EMBL" id="ATZ56383.1"/>
    </source>
</evidence>
<dbReference type="PANTHER" id="PTHR45458:SF1">
    <property type="entry name" value="SHORT CHAIN DEHYDROGENASE"/>
    <property type="match status" value="1"/>
</dbReference>
<dbReference type="VEuPathDB" id="FungiDB:Bcin13g02220"/>
<dbReference type="InterPro" id="IPR002347">
    <property type="entry name" value="SDR_fam"/>
</dbReference>
<dbReference type="SUPFAM" id="SSF51735">
    <property type="entry name" value="NAD(P)-binding Rossmann-fold domains"/>
    <property type="match status" value="1"/>
</dbReference>
<reference evidence="1 2" key="2">
    <citation type="journal article" date="2012" name="Eukaryot. Cell">
        <title>Genome update of Botrytis cinerea strains B05.10 and T4.</title>
        <authorList>
            <person name="Staats M."/>
            <person name="van Kan J.A."/>
        </authorList>
    </citation>
    <scope>NUCLEOTIDE SEQUENCE [LARGE SCALE GENOMIC DNA]</scope>
    <source>
        <strain evidence="1 2">B05.10</strain>
    </source>
</reference>
<reference evidence="1 2" key="3">
    <citation type="journal article" date="2017" name="Mol. Plant Pathol.">
        <title>A gapless genome sequence of the fungus Botrytis cinerea.</title>
        <authorList>
            <person name="Van Kan J.A."/>
            <person name="Stassen J.H."/>
            <person name="Mosbach A."/>
            <person name="Van Der Lee T.A."/>
            <person name="Faino L."/>
            <person name="Farmer A.D."/>
            <person name="Papasotiriou D.G."/>
            <person name="Zhou S."/>
            <person name="Seidl M.F."/>
            <person name="Cottam E."/>
            <person name="Edel D."/>
            <person name="Hahn M."/>
            <person name="Schwartz D.C."/>
            <person name="Dietrich R.A."/>
            <person name="Widdison S."/>
            <person name="Scalliet G."/>
        </authorList>
    </citation>
    <scope>NUCLEOTIDE SEQUENCE [LARGE SCALE GENOMIC DNA]</scope>
    <source>
        <strain evidence="1 2">B05.10</strain>
    </source>
</reference>
<dbReference type="EMBL" id="CP009817">
    <property type="protein sequence ID" value="ATZ56383.1"/>
    <property type="molecule type" value="Genomic_DNA"/>
</dbReference>
<proteinExistence type="predicted"/>
<dbReference type="Pfam" id="PF00106">
    <property type="entry name" value="adh_short"/>
    <property type="match status" value="1"/>
</dbReference>
<dbReference type="GO" id="GO:0016616">
    <property type="term" value="F:oxidoreductase activity, acting on the CH-OH group of donors, NAD or NADP as acceptor"/>
    <property type="evidence" value="ECO:0007669"/>
    <property type="project" value="TreeGrafter"/>
</dbReference>
<dbReference type="InterPro" id="IPR036291">
    <property type="entry name" value="NAD(P)-bd_dom_sf"/>
</dbReference>
<sequence length="251" mass="27386">MPPTIVLITGANRGLGKGLLQRYLALPNHTVIAANRDPSHESSKKLFDLPKGSRSSLIIVKIDASIEQDAFDAVQELQDKHNIPHIDIVIANAGVSYVWPKVADLKISDLKAHIEPNVYGCVSIYQATRPLLQKSKNPIFTPMGSTAGAIARQPPISNSAYGSSKAVVNWLTVRINAEDDWLNAFVVAPGWVTTELGYEGAKGLGFDDEFIKQNMISPDVSCDGMMEVLGDTSKEKHGGKMVIYDGSIWEW</sequence>
<dbReference type="KEGG" id="bfu:BCIN_13g02220"/>
<reference evidence="1 2" key="1">
    <citation type="journal article" date="2011" name="PLoS Genet.">
        <title>Genomic analysis of the necrotrophic fungal pathogens Sclerotinia sclerotiorum and Botrytis cinerea.</title>
        <authorList>
            <person name="Amselem J."/>
            <person name="Cuomo C.A."/>
            <person name="van Kan J.A."/>
            <person name="Viaud M."/>
            <person name="Benito E.P."/>
            <person name="Couloux A."/>
            <person name="Coutinho P.M."/>
            <person name="de Vries R.P."/>
            <person name="Dyer P.S."/>
            <person name="Fillinger S."/>
            <person name="Fournier E."/>
            <person name="Gout L."/>
            <person name="Hahn M."/>
            <person name="Kohn L."/>
            <person name="Lapalu N."/>
            <person name="Plummer K.M."/>
            <person name="Pradier J.M."/>
            <person name="Quevillon E."/>
            <person name="Sharon A."/>
            <person name="Simon A."/>
            <person name="ten Have A."/>
            <person name="Tudzynski B."/>
            <person name="Tudzynski P."/>
            <person name="Wincker P."/>
            <person name="Andrew M."/>
            <person name="Anthouard V."/>
            <person name="Beever R.E."/>
            <person name="Beffa R."/>
            <person name="Benoit I."/>
            <person name="Bouzid O."/>
            <person name="Brault B."/>
            <person name="Chen Z."/>
            <person name="Choquer M."/>
            <person name="Collemare J."/>
            <person name="Cotton P."/>
            <person name="Danchin E.G."/>
            <person name="Da Silva C."/>
            <person name="Gautier A."/>
            <person name="Giraud C."/>
            <person name="Giraud T."/>
            <person name="Gonzalez C."/>
            <person name="Grossetete S."/>
            <person name="Guldener U."/>
            <person name="Henrissat B."/>
            <person name="Howlett B.J."/>
            <person name="Kodira C."/>
            <person name="Kretschmer M."/>
            <person name="Lappartient A."/>
            <person name="Leroch M."/>
            <person name="Levis C."/>
            <person name="Mauceli E."/>
            <person name="Neuveglise C."/>
            <person name="Oeser B."/>
            <person name="Pearson M."/>
            <person name="Poulain J."/>
            <person name="Poussereau N."/>
            <person name="Quesneville H."/>
            <person name="Rascle C."/>
            <person name="Schumacher J."/>
            <person name="Segurens B."/>
            <person name="Sexton A."/>
            <person name="Silva E."/>
            <person name="Sirven C."/>
            <person name="Soanes D.M."/>
            <person name="Talbot N.J."/>
            <person name="Templeton M."/>
            <person name="Yandava C."/>
            <person name="Yarden O."/>
            <person name="Zeng Q."/>
            <person name="Rollins J.A."/>
            <person name="Lebrun M.H."/>
            <person name="Dickman M."/>
        </authorList>
    </citation>
    <scope>NUCLEOTIDE SEQUENCE [LARGE SCALE GENOMIC DNA]</scope>
    <source>
        <strain evidence="1 2">B05.10</strain>
    </source>
</reference>
<dbReference type="OMA" id="CDGMMEV"/>
<dbReference type="OrthoDB" id="9876299at2759"/>
<evidence type="ECO:0000313" key="2">
    <source>
        <dbReference type="Proteomes" id="UP000001798"/>
    </source>
</evidence>
<organism evidence="1 2">
    <name type="scientific">Botryotinia fuckeliana (strain B05.10)</name>
    <name type="common">Noble rot fungus</name>
    <name type="synonym">Botrytis cinerea</name>
    <dbReference type="NCBI Taxonomy" id="332648"/>
    <lineage>
        <taxon>Eukaryota</taxon>
        <taxon>Fungi</taxon>
        <taxon>Dikarya</taxon>
        <taxon>Ascomycota</taxon>
        <taxon>Pezizomycotina</taxon>
        <taxon>Leotiomycetes</taxon>
        <taxon>Helotiales</taxon>
        <taxon>Sclerotiniaceae</taxon>
        <taxon>Botrytis</taxon>
    </lineage>
</organism>
<keyword evidence="2" id="KW-1185">Reference proteome</keyword>
<dbReference type="InterPro" id="IPR052184">
    <property type="entry name" value="SDR_enzymes"/>
</dbReference>
<dbReference type="AlphaFoldDB" id="A0A384K0N6"/>
<gene>
    <name evidence="1" type="ORF">BCIN_13g02220</name>
</gene>
<dbReference type="Gene3D" id="3.40.50.720">
    <property type="entry name" value="NAD(P)-binding Rossmann-like Domain"/>
    <property type="match status" value="1"/>
</dbReference>
<dbReference type="PANTHER" id="PTHR45458">
    <property type="entry name" value="SHORT-CHAIN DEHYDROGENASE/REDUCTASE SDR"/>
    <property type="match status" value="1"/>
</dbReference>
<dbReference type="RefSeq" id="XP_001555313.1">
    <property type="nucleotide sequence ID" value="XM_001555263.2"/>
</dbReference>
<protein>
    <recommendedName>
        <fullName evidence="3">Aflatoxin biosynthesis ketoreductase nor-1 protein</fullName>
    </recommendedName>
</protein>
<dbReference type="PRINTS" id="PR00081">
    <property type="entry name" value="GDHRDH"/>
</dbReference>
<name>A0A384K0N6_BOTFB</name>
<dbReference type="GeneID" id="5435879"/>
<accession>A0A384K0N6</accession>
<dbReference type="Proteomes" id="UP000001798">
    <property type="component" value="Chromosome 13"/>
</dbReference>